<organism evidence="1 2">
    <name type="scientific">Eubacterium uniforme</name>
    <dbReference type="NCBI Taxonomy" id="39495"/>
    <lineage>
        <taxon>Bacteria</taxon>
        <taxon>Bacillati</taxon>
        <taxon>Bacillota</taxon>
        <taxon>Clostridia</taxon>
        <taxon>Eubacteriales</taxon>
        <taxon>Eubacteriaceae</taxon>
        <taxon>Eubacterium</taxon>
    </lineage>
</organism>
<dbReference type="Gene3D" id="3.40.50.150">
    <property type="entry name" value="Vaccinia Virus protein VP39"/>
    <property type="match status" value="1"/>
</dbReference>
<dbReference type="Proteomes" id="UP000190814">
    <property type="component" value="Unassembled WGS sequence"/>
</dbReference>
<dbReference type="SUPFAM" id="SSF53335">
    <property type="entry name" value="S-adenosyl-L-methionine-dependent methyltransferases"/>
    <property type="match status" value="1"/>
</dbReference>
<dbReference type="Pfam" id="PF12847">
    <property type="entry name" value="Methyltransf_18"/>
    <property type="match status" value="1"/>
</dbReference>
<evidence type="ECO:0000313" key="1">
    <source>
        <dbReference type="EMBL" id="SKA59919.1"/>
    </source>
</evidence>
<name>A0A1T4V4I2_9FIRM</name>
<dbReference type="GO" id="GO:0032259">
    <property type="term" value="P:methylation"/>
    <property type="evidence" value="ECO:0007669"/>
    <property type="project" value="UniProtKB-KW"/>
</dbReference>
<dbReference type="PANTHER" id="PTHR38451:SF1">
    <property type="entry name" value="TRNA (ADENINE(22)-N(1))-METHYLTRANSFERASE"/>
    <property type="match status" value="1"/>
</dbReference>
<dbReference type="OrthoDB" id="5881184at2"/>
<dbReference type="Gene3D" id="1.10.287.1890">
    <property type="match status" value="1"/>
</dbReference>
<dbReference type="InterPro" id="IPR029063">
    <property type="entry name" value="SAM-dependent_MTases_sf"/>
</dbReference>
<protein>
    <submittedName>
        <fullName evidence="1">Methyltransferase domain-containing protein</fullName>
    </submittedName>
</protein>
<accession>A0A1T4V4I2</accession>
<reference evidence="1 2" key="1">
    <citation type="submission" date="2017-02" db="EMBL/GenBank/DDBJ databases">
        <authorList>
            <person name="Peterson S.W."/>
        </authorList>
    </citation>
    <scope>NUCLEOTIDE SEQUENCE [LARGE SCALE GENOMIC DNA]</scope>
    <source>
        <strain evidence="1 2">ATCC 35992</strain>
    </source>
</reference>
<dbReference type="EMBL" id="FUXZ01000002">
    <property type="protein sequence ID" value="SKA59919.1"/>
    <property type="molecule type" value="Genomic_DNA"/>
</dbReference>
<keyword evidence="1" id="KW-0489">Methyltransferase</keyword>
<proteinExistence type="predicted"/>
<dbReference type="PANTHER" id="PTHR38451">
    <property type="entry name" value="TRNA (ADENINE(22)-N(1))-METHYLTRANSFERASE"/>
    <property type="match status" value="1"/>
</dbReference>
<evidence type="ECO:0000313" key="2">
    <source>
        <dbReference type="Proteomes" id="UP000190814"/>
    </source>
</evidence>
<dbReference type="STRING" id="39495.SAMN02745111_00118"/>
<sequence length="288" mass="33407">MNISNRLKSVANMVAFKTCVDVGTDHGYVPIYLCLNNICDYVIAMDINRGPLSVCFDNIQKYRLSDRIYTRLCDGLSDYDAGEAETVVISGMGGLLIEKILSRDIELAKSFKQLVLSPQGDEKVVRKFLKENGFTIEKEDMIFDEGKYYLIIDARYYQNDTKSDEKLLDEELSDDEIDNKNDIEIDNSKEDIETINEDENDHEEEKLVEEIKECFGEYLVENKNKVFVEYVTKEHRNYSFILECLKEKEAENKVDSTKNRMIEIEKYVNLLEKTMDIMGVSYERGSKN</sequence>
<keyword evidence="1" id="KW-0808">Transferase</keyword>
<dbReference type="GO" id="GO:0008168">
    <property type="term" value="F:methyltransferase activity"/>
    <property type="evidence" value="ECO:0007669"/>
    <property type="project" value="UniProtKB-KW"/>
</dbReference>
<dbReference type="AlphaFoldDB" id="A0A1T4V4I2"/>
<keyword evidence="2" id="KW-1185">Reference proteome</keyword>
<gene>
    <name evidence="1" type="ORF">SAMN02745111_00118</name>
</gene>
<dbReference type="RefSeq" id="WP_078765013.1">
    <property type="nucleotide sequence ID" value="NZ_FUXZ01000002.1"/>
</dbReference>